<dbReference type="InterPro" id="IPR043129">
    <property type="entry name" value="ATPase_NBD"/>
</dbReference>
<sequence>MHTAVFDIGKTNKKFSVFDENLSEIHREYTTLPETADEDGFPTEDLPLLTEWMRDTLRKAMTPGGFRVSRLNCSTYGASFVHVDAQGNPVAPLYNYLKPFPEPLAARFFDQVGGKEDFCVRTASPWLGMLNSGLQIYWLQAERPDAFARIRHSLHFPQYAAYLFSGLPQSEFTSIGCHTGLWDFTAGRYHDWVEGTGIGRLFPGTVPATGRTTALVNGQPVEVGAGIHDSSAALLPYLLSSPEPFLLLSTGTWNITFNPFSRDPLTPAELGKDCLNYMRVDGAPVKASRLFFGNEFNRQTRLMGEKFGKTEGNYHYTITFDEARYRRWSADPTPYFHLESLQYPDGSISSAPETRWDAFPTVEDAFHRLMIELMRLQKAAVLLAAGATPVRKLFVDGGFSQSDLFINLLRKDFPGAELVVSPSPLGSSLGAAMAVNSEDVARNYQFDLRRVSL</sequence>
<organism evidence="6">
    <name type="scientific">uncultured Cytophagales bacterium</name>
    <dbReference type="NCBI Taxonomy" id="158755"/>
    <lineage>
        <taxon>Bacteria</taxon>
        <taxon>Pseudomonadati</taxon>
        <taxon>Bacteroidota</taxon>
        <taxon>Sphingobacteriia</taxon>
        <taxon>Sphingobacteriales</taxon>
        <taxon>environmental samples</taxon>
    </lineage>
</organism>
<keyword evidence="3 6" id="KW-0418">Kinase</keyword>
<dbReference type="InterPro" id="IPR049382">
    <property type="entry name" value="FGGY_C_2"/>
</dbReference>
<keyword evidence="2 6" id="KW-0808">Transferase</keyword>
<evidence type="ECO:0000256" key="2">
    <source>
        <dbReference type="ARBA" id="ARBA00022679"/>
    </source>
</evidence>
<protein>
    <submittedName>
        <fullName evidence="6">Rhamnulokinase RhaK in alpha-proteobacteria</fullName>
        <ecNumber evidence="6">2.7.1.5</ecNumber>
    </submittedName>
</protein>
<dbReference type="EC" id="2.7.1.5" evidence="6"/>
<dbReference type="PANTHER" id="PTHR10196">
    <property type="entry name" value="SUGAR KINASE"/>
    <property type="match status" value="1"/>
</dbReference>
<dbReference type="EMBL" id="CADCTQ010000066">
    <property type="protein sequence ID" value="CAA9226951.1"/>
    <property type="molecule type" value="Genomic_DNA"/>
</dbReference>
<name>A0A6J4HKY8_9SPHI</name>
<dbReference type="GO" id="GO:0005829">
    <property type="term" value="C:cytosol"/>
    <property type="evidence" value="ECO:0007669"/>
    <property type="project" value="TreeGrafter"/>
</dbReference>
<feature type="domain" description="Carbohydrate kinase FGGY N-terminal" evidence="4">
    <location>
        <begin position="5"/>
        <end position="192"/>
    </location>
</feature>
<feature type="domain" description="Carbohydrate kinase FGGY C-terminal" evidence="5">
    <location>
        <begin position="243"/>
        <end position="437"/>
    </location>
</feature>
<dbReference type="PANTHER" id="PTHR10196:SF69">
    <property type="entry name" value="GLYCEROL KINASE"/>
    <property type="match status" value="1"/>
</dbReference>
<gene>
    <name evidence="6" type="ORF">AVDCRST_MAG56-753</name>
</gene>
<evidence type="ECO:0000256" key="3">
    <source>
        <dbReference type="ARBA" id="ARBA00022777"/>
    </source>
</evidence>
<evidence type="ECO:0000259" key="5">
    <source>
        <dbReference type="Pfam" id="PF21546"/>
    </source>
</evidence>
<accession>A0A6J4HKY8</accession>
<dbReference type="GO" id="GO:0004370">
    <property type="term" value="F:glycerol kinase activity"/>
    <property type="evidence" value="ECO:0007669"/>
    <property type="project" value="TreeGrafter"/>
</dbReference>
<evidence type="ECO:0000313" key="6">
    <source>
        <dbReference type="EMBL" id="CAA9226951.1"/>
    </source>
</evidence>
<dbReference type="AlphaFoldDB" id="A0A6J4HKY8"/>
<dbReference type="Pfam" id="PF00370">
    <property type="entry name" value="FGGY_N"/>
    <property type="match status" value="1"/>
</dbReference>
<reference evidence="6" key="1">
    <citation type="submission" date="2020-02" db="EMBL/GenBank/DDBJ databases">
        <authorList>
            <person name="Meier V. D."/>
        </authorList>
    </citation>
    <scope>NUCLEOTIDE SEQUENCE</scope>
    <source>
        <strain evidence="6">AVDCRST_MAG56</strain>
    </source>
</reference>
<dbReference type="InterPro" id="IPR018484">
    <property type="entry name" value="FGGY_N"/>
</dbReference>
<proteinExistence type="inferred from homology"/>
<dbReference type="SUPFAM" id="SSF53067">
    <property type="entry name" value="Actin-like ATPase domain"/>
    <property type="match status" value="2"/>
</dbReference>
<dbReference type="GO" id="GO:0006071">
    <property type="term" value="P:glycerol metabolic process"/>
    <property type="evidence" value="ECO:0007669"/>
    <property type="project" value="TreeGrafter"/>
</dbReference>
<comment type="similarity">
    <text evidence="1">Belongs to the FGGY kinase family.</text>
</comment>
<evidence type="ECO:0000259" key="4">
    <source>
        <dbReference type="Pfam" id="PF00370"/>
    </source>
</evidence>
<dbReference type="Gene3D" id="3.30.420.40">
    <property type="match status" value="2"/>
</dbReference>
<dbReference type="CDD" id="cd07772">
    <property type="entry name" value="ASKHA_NBD_FGGY_NaCK-like"/>
    <property type="match status" value="1"/>
</dbReference>
<dbReference type="Pfam" id="PF21546">
    <property type="entry name" value="FGGY_C_2"/>
    <property type="match status" value="1"/>
</dbReference>
<dbReference type="GO" id="GO:0008993">
    <property type="term" value="F:rhamnulokinase activity"/>
    <property type="evidence" value="ECO:0007669"/>
    <property type="project" value="UniProtKB-EC"/>
</dbReference>
<evidence type="ECO:0000256" key="1">
    <source>
        <dbReference type="ARBA" id="ARBA00009156"/>
    </source>
</evidence>